<evidence type="ECO:0000256" key="1">
    <source>
        <dbReference type="SAM" id="Phobius"/>
    </source>
</evidence>
<dbReference type="Proteomes" id="UP000058636">
    <property type="component" value="Unassembled WGS sequence"/>
</dbReference>
<feature type="transmembrane region" description="Helical" evidence="1">
    <location>
        <begin position="47"/>
        <end position="67"/>
    </location>
</feature>
<feature type="transmembrane region" description="Helical" evidence="1">
    <location>
        <begin position="12"/>
        <end position="35"/>
    </location>
</feature>
<reference evidence="2 3" key="1">
    <citation type="journal article" date="2015" name="MBio">
        <title>Genome-Resolved Metagenomic Analysis Reveals Roles for Candidate Phyla and Other Microbial Community Members in Biogeochemical Transformations in Oil Reservoirs.</title>
        <authorList>
            <person name="Hu P."/>
            <person name="Tom L."/>
            <person name="Singh A."/>
            <person name="Thomas B.C."/>
            <person name="Baker B.J."/>
            <person name="Piceno Y.M."/>
            <person name="Andersen G.L."/>
            <person name="Banfield J.F."/>
        </authorList>
    </citation>
    <scope>NUCLEOTIDE SEQUENCE [LARGE SCALE GENOMIC DNA]</scope>
    <source>
        <strain evidence="2">46_26</strain>
    </source>
</reference>
<dbReference type="AlphaFoldDB" id="A0A101ER95"/>
<proteinExistence type="predicted"/>
<dbReference type="PATRIC" id="fig|93930.3.peg.1313"/>
<name>A0A101ER95_9THEM</name>
<keyword evidence="1" id="KW-0812">Transmembrane</keyword>
<evidence type="ECO:0000313" key="2">
    <source>
        <dbReference type="EMBL" id="KUK23422.1"/>
    </source>
</evidence>
<protein>
    <submittedName>
        <fullName evidence="2">Uncharacterized protein</fullName>
    </submittedName>
</protein>
<comment type="caution">
    <text evidence="2">The sequence shown here is derived from an EMBL/GenBank/DDBJ whole genome shotgun (WGS) entry which is preliminary data.</text>
</comment>
<organism evidence="2 3">
    <name type="scientific">Thermotoga petrophila</name>
    <dbReference type="NCBI Taxonomy" id="93929"/>
    <lineage>
        <taxon>Bacteria</taxon>
        <taxon>Thermotogati</taxon>
        <taxon>Thermotogota</taxon>
        <taxon>Thermotogae</taxon>
        <taxon>Thermotogales</taxon>
        <taxon>Thermotogaceae</taxon>
        <taxon>Thermotoga</taxon>
    </lineage>
</organism>
<dbReference type="EMBL" id="LGFG01000025">
    <property type="protein sequence ID" value="KUK23422.1"/>
    <property type="molecule type" value="Genomic_DNA"/>
</dbReference>
<feature type="transmembrane region" description="Helical" evidence="1">
    <location>
        <begin position="74"/>
        <end position="94"/>
    </location>
</feature>
<keyword evidence="1" id="KW-1133">Transmembrane helix</keyword>
<keyword evidence="1" id="KW-0472">Membrane</keyword>
<gene>
    <name evidence="2" type="ORF">XD57_0469</name>
</gene>
<accession>A0A101ER95</accession>
<feature type="transmembrane region" description="Helical" evidence="1">
    <location>
        <begin position="106"/>
        <end position="128"/>
    </location>
</feature>
<sequence>MYRDKIAKIIGTVFSTLTVLPLAIPVFLSLLVLVMRGKFLYDFLMPAELFVFTLVGGLGVVVVLALMKKDFRRLAVALSLALLNLIVSQVYANVSGLAHGNTELTGTHLFIVSTFIVLYHFFAFLVVFESFRSLKFLRS</sequence>
<evidence type="ECO:0000313" key="3">
    <source>
        <dbReference type="Proteomes" id="UP000058636"/>
    </source>
</evidence>